<dbReference type="OrthoDB" id="9805486at2"/>
<gene>
    <name evidence="3" type="ORF">FZ040_00870</name>
</gene>
<evidence type="ECO:0000313" key="3">
    <source>
        <dbReference type="EMBL" id="TYZ24631.1"/>
    </source>
</evidence>
<protein>
    <submittedName>
        <fullName evidence="3">Transporter substrate-binding domain-containing protein</fullName>
    </submittedName>
</protein>
<evidence type="ECO:0000313" key="4">
    <source>
        <dbReference type="Proteomes" id="UP000323646"/>
    </source>
</evidence>
<proteinExistence type="predicted"/>
<dbReference type="Pfam" id="PF00497">
    <property type="entry name" value="SBP_bac_3"/>
    <property type="match status" value="1"/>
</dbReference>
<keyword evidence="4" id="KW-1185">Reference proteome</keyword>
<evidence type="ECO:0000259" key="2">
    <source>
        <dbReference type="Pfam" id="PF00497"/>
    </source>
</evidence>
<accession>A0A5D6W824</accession>
<sequence length="172" mass="19949">MIVSEYMHRRFLRKGIAMRKVLSVWFVLLMVLAVLAPGHGFAEDELHRVVRVGWFDSTFNSIDAYGRRTGYAYEYQRKIAAYTGWQYEYVEGSWVDLLKKLQRGEIDLLADVSYKEDRVGTMLLSHYAMGEEDYYIFIDPDKSTINPDDLTTLNGKRLGVYKGSLQEQILKG</sequence>
<keyword evidence="1" id="KW-0732">Signal</keyword>
<dbReference type="AlphaFoldDB" id="A0A5D6W824"/>
<dbReference type="InterPro" id="IPR001638">
    <property type="entry name" value="Solute-binding_3/MltF_N"/>
</dbReference>
<name>A0A5D6W824_9FIRM</name>
<comment type="caution">
    <text evidence="3">The sequence shown here is derived from an EMBL/GenBank/DDBJ whole genome shotgun (WGS) entry which is preliminary data.</text>
</comment>
<evidence type="ECO:0000256" key="1">
    <source>
        <dbReference type="ARBA" id="ARBA00022729"/>
    </source>
</evidence>
<dbReference type="SUPFAM" id="SSF53850">
    <property type="entry name" value="Periplasmic binding protein-like II"/>
    <property type="match status" value="1"/>
</dbReference>
<dbReference type="Gene3D" id="3.40.190.10">
    <property type="entry name" value="Periplasmic binding protein-like II"/>
    <property type="match status" value="2"/>
</dbReference>
<feature type="domain" description="Solute-binding protein family 3/N-terminal" evidence="2">
    <location>
        <begin position="58"/>
        <end position="127"/>
    </location>
</feature>
<organism evidence="3 4">
    <name type="scientific">Selenomonas ruminis</name>
    <dbReference type="NCBI Taxonomy" id="2593411"/>
    <lineage>
        <taxon>Bacteria</taxon>
        <taxon>Bacillati</taxon>
        <taxon>Bacillota</taxon>
        <taxon>Negativicutes</taxon>
        <taxon>Selenomonadales</taxon>
        <taxon>Selenomonadaceae</taxon>
        <taxon>Selenomonas</taxon>
    </lineage>
</organism>
<dbReference type="PANTHER" id="PTHR35936:SF17">
    <property type="entry name" value="ARGININE-BINDING EXTRACELLULAR PROTEIN ARTP"/>
    <property type="match status" value="1"/>
</dbReference>
<dbReference type="Proteomes" id="UP000323646">
    <property type="component" value="Unassembled WGS sequence"/>
</dbReference>
<reference evidence="3 4" key="1">
    <citation type="submission" date="2019-08" db="EMBL/GenBank/DDBJ databases">
        <title>Selenomonas sp. mPRGC5 and Selenomonas sp. mPRGC8 isolated from ruminal fluid of dairy goat (Capra hircus).</title>
        <authorList>
            <person name="Poothong S."/>
            <person name="Nuengjamnong C."/>
            <person name="Tanasupawat S."/>
        </authorList>
    </citation>
    <scope>NUCLEOTIDE SEQUENCE [LARGE SCALE GENOMIC DNA]</scope>
    <source>
        <strain evidence="4">mPRGC5</strain>
    </source>
</reference>
<dbReference type="PANTHER" id="PTHR35936">
    <property type="entry name" value="MEMBRANE-BOUND LYTIC MUREIN TRANSGLYCOSYLASE F"/>
    <property type="match status" value="1"/>
</dbReference>
<dbReference type="EMBL" id="VTOY01000001">
    <property type="protein sequence ID" value="TYZ24631.1"/>
    <property type="molecule type" value="Genomic_DNA"/>
</dbReference>